<sequence length="285" mass="33335">MRSETKMMQLILATAQRLPQVKAVAMSGSRVNKHIPKDKFQDYDIVYIVDDKKTLLENRQWLDSFGPRLIMQTPEEMVLWPNELGECFTFLMLFEDDNRIDLTLCPLSYIQQWLASEPMVKILSDPHHLLADLPESSDNAYQFPAATQRTFNECCNEFWWVSTYVVKGLARDELLYASDHLYTICQKELLRLLSWKVVLQKGKINIGKNYKYLFSFLPEKQQTFENLLDFSSIDACWQSLLTTQAFFHEEAKGFAQSTGFSYTKTTAERVIKYTQRHYELVDSQD</sequence>
<dbReference type="SUPFAM" id="SSF81301">
    <property type="entry name" value="Nucleotidyltransferase"/>
    <property type="match status" value="1"/>
</dbReference>
<dbReference type="SUPFAM" id="SSF81631">
    <property type="entry name" value="PAP/OAS1 substrate-binding domain"/>
    <property type="match status" value="1"/>
</dbReference>
<name>A0ABP6KQE0_9ENTE</name>
<dbReference type="InterPro" id="IPR007530">
    <property type="entry name" value="Aminoglycoside_adenylylTfrase"/>
</dbReference>
<dbReference type="Gene3D" id="3.30.460.10">
    <property type="entry name" value="Beta Polymerase, domain 2"/>
    <property type="match status" value="1"/>
</dbReference>
<dbReference type="Proteomes" id="UP001501577">
    <property type="component" value="Unassembled WGS sequence"/>
</dbReference>
<dbReference type="InterPro" id="IPR043519">
    <property type="entry name" value="NT_sf"/>
</dbReference>
<organism evidence="1 2">
    <name type="scientific">Tetragenococcus solitarius</name>
    <dbReference type="NCBI Taxonomy" id="71453"/>
    <lineage>
        <taxon>Bacteria</taxon>
        <taxon>Bacillati</taxon>
        <taxon>Bacillota</taxon>
        <taxon>Bacilli</taxon>
        <taxon>Lactobacillales</taxon>
        <taxon>Enterococcaceae</taxon>
        <taxon>Tetragenococcus</taxon>
    </lineage>
</organism>
<reference evidence="2" key="1">
    <citation type="journal article" date="2019" name="Int. J. Syst. Evol. Microbiol.">
        <title>The Global Catalogue of Microorganisms (GCM) 10K type strain sequencing project: providing services to taxonomists for standard genome sequencing and annotation.</title>
        <authorList>
            <consortium name="The Broad Institute Genomics Platform"/>
            <consortium name="The Broad Institute Genome Sequencing Center for Infectious Disease"/>
            <person name="Wu L."/>
            <person name="Ma J."/>
        </authorList>
    </citation>
    <scope>NUCLEOTIDE SEQUENCE [LARGE SCALE GENOMIC DNA]</scope>
    <source>
        <strain evidence="2">JCM 8736</strain>
    </source>
</reference>
<dbReference type="PIRSF" id="PIRSF000812">
    <property type="entry name" value="AAD"/>
    <property type="match status" value="1"/>
</dbReference>
<proteinExistence type="predicted"/>
<evidence type="ECO:0000313" key="2">
    <source>
        <dbReference type="Proteomes" id="UP001501577"/>
    </source>
</evidence>
<dbReference type="Gene3D" id="1.20.120.330">
    <property type="entry name" value="Nucleotidyltransferases domain 2"/>
    <property type="match status" value="1"/>
</dbReference>
<protein>
    <submittedName>
        <fullName evidence="1">Aminoglycoside 6-adenylyltransferase</fullName>
    </submittedName>
</protein>
<dbReference type="Pfam" id="PF04439">
    <property type="entry name" value="Adenyl_transf"/>
    <property type="match status" value="1"/>
</dbReference>
<keyword evidence="2" id="KW-1185">Reference proteome</keyword>
<dbReference type="EMBL" id="BAAAXQ010000041">
    <property type="protein sequence ID" value="GAA3018370.1"/>
    <property type="molecule type" value="Genomic_DNA"/>
</dbReference>
<gene>
    <name evidence="1" type="ORF">GCM10019998_13560</name>
</gene>
<comment type="caution">
    <text evidence="1">The sequence shown here is derived from an EMBL/GenBank/DDBJ whole genome shotgun (WGS) entry which is preliminary data.</text>
</comment>
<dbReference type="RefSeq" id="WP_068707356.1">
    <property type="nucleotide sequence ID" value="NZ_BAAAXQ010000041.1"/>
</dbReference>
<evidence type="ECO:0000313" key="1">
    <source>
        <dbReference type="EMBL" id="GAA3018370.1"/>
    </source>
</evidence>
<accession>A0ABP6KQE0</accession>